<dbReference type="PANTHER" id="PTHR10900:SF80">
    <property type="entry name" value="FASCICLIN-1"/>
    <property type="match status" value="1"/>
</dbReference>
<dbReference type="InterPro" id="IPR000782">
    <property type="entry name" value="FAS1_domain"/>
</dbReference>
<reference evidence="4" key="2">
    <citation type="submission" date="2020-05" db="UniProtKB">
        <authorList>
            <consortium name="EnsemblMetazoa"/>
        </authorList>
    </citation>
    <scope>IDENTIFICATION</scope>
    <source>
        <strain evidence="4">IAEA</strain>
    </source>
</reference>
<evidence type="ECO:0000259" key="3">
    <source>
        <dbReference type="PROSITE" id="PS50213"/>
    </source>
</evidence>
<feature type="signal peptide" evidence="2">
    <location>
        <begin position="1"/>
        <end position="25"/>
    </location>
</feature>
<proteinExistence type="predicted"/>
<dbReference type="SUPFAM" id="SSF82153">
    <property type="entry name" value="FAS1 domain"/>
    <property type="match status" value="2"/>
</dbReference>
<dbReference type="GO" id="GO:0031012">
    <property type="term" value="C:extracellular matrix"/>
    <property type="evidence" value="ECO:0007669"/>
    <property type="project" value="TreeGrafter"/>
</dbReference>
<dbReference type="STRING" id="37001.A0A1A9WY49"/>
<name>A0A1A9WY49_9MUSC</name>
<dbReference type="VEuPathDB" id="VectorBase:GBRI036936"/>
<dbReference type="Proteomes" id="UP000091820">
    <property type="component" value="Unassembled WGS sequence"/>
</dbReference>
<organism evidence="4 5">
    <name type="scientific">Glossina brevipalpis</name>
    <dbReference type="NCBI Taxonomy" id="37001"/>
    <lineage>
        <taxon>Eukaryota</taxon>
        <taxon>Metazoa</taxon>
        <taxon>Ecdysozoa</taxon>
        <taxon>Arthropoda</taxon>
        <taxon>Hexapoda</taxon>
        <taxon>Insecta</taxon>
        <taxon>Pterygota</taxon>
        <taxon>Neoptera</taxon>
        <taxon>Endopterygota</taxon>
        <taxon>Diptera</taxon>
        <taxon>Brachycera</taxon>
        <taxon>Muscomorpha</taxon>
        <taxon>Hippoboscoidea</taxon>
        <taxon>Glossinidae</taxon>
        <taxon>Glossina</taxon>
    </lineage>
</organism>
<reference evidence="5" key="1">
    <citation type="submission" date="2014-03" db="EMBL/GenBank/DDBJ databases">
        <authorList>
            <person name="Aksoy S."/>
            <person name="Warren W."/>
            <person name="Wilson R.K."/>
        </authorList>
    </citation>
    <scope>NUCLEOTIDE SEQUENCE [LARGE SCALE GENOMIC DNA]</scope>
    <source>
        <strain evidence="5">IAEA</strain>
    </source>
</reference>
<dbReference type="SMART" id="SM00554">
    <property type="entry name" value="FAS1"/>
    <property type="match status" value="1"/>
</dbReference>
<dbReference type="GO" id="GO:0007155">
    <property type="term" value="P:cell adhesion"/>
    <property type="evidence" value="ECO:0007669"/>
    <property type="project" value="TreeGrafter"/>
</dbReference>
<evidence type="ECO:0000256" key="2">
    <source>
        <dbReference type="SAM" id="SignalP"/>
    </source>
</evidence>
<evidence type="ECO:0000313" key="4">
    <source>
        <dbReference type="EnsemblMetazoa" id="GBRI036936-PA"/>
    </source>
</evidence>
<feature type="chain" id="PRO_5008400800" evidence="2">
    <location>
        <begin position="26"/>
        <end position="843"/>
    </location>
</feature>
<feature type="region of interest" description="Disordered" evidence="1">
    <location>
        <begin position="283"/>
        <end position="368"/>
    </location>
</feature>
<keyword evidence="5" id="KW-1185">Reference proteome</keyword>
<feature type="domain" description="FAS1" evidence="3">
    <location>
        <begin position="575"/>
        <end position="717"/>
    </location>
</feature>
<dbReference type="InterPro" id="IPR036378">
    <property type="entry name" value="FAS1_dom_sf"/>
</dbReference>
<feature type="compositionally biased region" description="Acidic residues" evidence="1">
    <location>
        <begin position="335"/>
        <end position="356"/>
    </location>
</feature>
<dbReference type="GO" id="GO:0030198">
    <property type="term" value="P:extracellular matrix organization"/>
    <property type="evidence" value="ECO:0007669"/>
    <property type="project" value="TreeGrafter"/>
</dbReference>
<feature type="region of interest" description="Disordered" evidence="1">
    <location>
        <begin position="413"/>
        <end position="479"/>
    </location>
</feature>
<dbReference type="AlphaFoldDB" id="A0A1A9WY49"/>
<evidence type="ECO:0000256" key="1">
    <source>
        <dbReference type="SAM" id="MobiDB-lite"/>
    </source>
</evidence>
<dbReference type="InterPro" id="IPR050904">
    <property type="entry name" value="Adhesion/Biosynth-related"/>
</dbReference>
<dbReference type="PANTHER" id="PTHR10900">
    <property type="entry name" value="PERIOSTIN-RELATED"/>
    <property type="match status" value="1"/>
</dbReference>
<feature type="region of interest" description="Disordered" evidence="1">
    <location>
        <begin position="502"/>
        <end position="526"/>
    </location>
</feature>
<dbReference type="EnsemblMetazoa" id="GBRI036936-RA">
    <property type="protein sequence ID" value="GBRI036936-PA"/>
    <property type="gene ID" value="GBRI036936"/>
</dbReference>
<protein>
    <submittedName>
        <fullName evidence="4">FAS1 domain-containing protein</fullName>
    </submittedName>
</protein>
<dbReference type="GO" id="GO:0005615">
    <property type="term" value="C:extracellular space"/>
    <property type="evidence" value="ECO:0007669"/>
    <property type="project" value="TreeGrafter"/>
</dbReference>
<dbReference type="Pfam" id="PF02469">
    <property type="entry name" value="Fasciclin"/>
    <property type="match status" value="1"/>
</dbReference>
<evidence type="ECO:0000313" key="5">
    <source>
        <dbReference type="Proteomes" id="UP000091820"/>
    </source>
</evidence>
<feature type="compositionally biased region" description="Basic and acidic residues" evidence="1">
    <location>
        <begin position="357"/>
        <end position="368"/>
    </location>
</feature>
<dbReference type="GO" id="GO:0050839">
    <property type="term" value="F:cell adhesion molecule binding"/>
    <property type="evidence" value="ECO:0007669"/>
    <property type="project" value="TreeGrafter"/>
</dbReference>
<feature type="compositionally biased region" description="Low complexity" evidence="1">
    <location>
        <begin position="515"/>
        <end position="526"/>
    </location>
</feature>
<accession>A0A1A9WY49</accession>
<dbReference type="Gene3D" id="2.30.180.10">
    <property type="entry name" value="FAS1 domain"/>
    <property type="match status" value="2"/>
</dbReference>
<sequence>MYMCVKIWRLLTILCVLFEAWQAGGQNVLSVIDQQVHAAFIDAINYHPNKAREFLETQSCTVFIPPDKAILQSKFYPFYHMTNYAYTNKTLPRYVVSQYPSGVNLYITKIERADGEFKRMYVNDAEIRMGSGQTVTFQYGGEQIEQTIFYIDRVLHPLVKTGVILYEKKSARPPLSYHTIVLSPDVNARILITYPGEYNNIGTDAHDGEWPRRVKTGDPRYDATFWRDLDKPGLHTFFLPLQRFTRKYRYEEYSYYDIVRAHIAEDSILIPYAADRYHIRECKKPSVDTRQKPLHPPPTTTKKPSGRKRQESNEIISDDIMETDYTSESTIREDTVEEDEEDNNRDNDEQFMEEGGAEEKFVKSEDDKSKILSIRKRSAKPNDANKVEANNELANEISEKGKTELVAIANVEISQNDNEDNEGEYEIPVSSPLVEKQMKRQGTESTGAPAATAAPAAPDPPTPDTPVTEAASSGDADTGPLGQASYVCTIGFEYEKTSKKVNLVHPSPPPPRNETAANPNTGAAAPVNRRAFPTASLGLSIFELRKKNIIVRNGVIHIIDGVMCVINQTIVEFLKNPNIDQMKNFGQFSTIFDWRMLAYLDQVNEITVFVPMNKGIQEAYIRIATRRLATRRKKIEDVFTYHIIKGIHTIDSIWNSKTKKLKSISPPDTVLEFFFTADPNDEERPDVIIQCRGHNVTLELQDIRKTNGIIHMIDNLLGYYANTIYDKMNEDKYDRYRDTLIMGEYSEFNDQLKKRNETYMYFVPDNAAWDAVEMDYPPAKKHLFMKEFTYHSRYLMERHLVYGTDFTLQELYDINQAKGEPLVLQLLGKNFLRIEVEKDEGMV</sequence>
<dbReference type="PROSITE" id="PS50213">
    <property type="entry name" value="FAS1"/>
    <property type="match status" value="1"/>
</dbReference>
<keyword evidence="2" id="KW-0732">Signal</keyword>